<dbReference type="OrthoDB" id="5238343at2759"/>
<feature type="signal peptide" evidence="1">
    <location>
        <begin position="1"/>
        <end position="19"/>
    </location>
</feature>
<dbReference type="OMA" id="CYHYTIS"/>
<accession>A0A162JIY9</accession>
<keyword evidence="3" id="KW-1185">Reference proteome</keyword>
<evidence type="ECO:0000313" key="3">
    <source>
        <dbReference type="Proteomes" id="UP000243498"/>
    </source>
</evidence>
<proteinExistence type="predicted"/>
<dbReference type="EMBL" id="AZHC01000009">
    <property type="protein sequence ID" value="OAA45008.1"/>
    <property type="molecule type" value="Genomic_DNA"/>
</dbReference>
<feature type="chain" id="PRO_5007836215" description="Hydrophobin" evidence="1">
    <location>
        <begin position="20"/>
        <end position="106"/>
    </location>
</feature>
<protein>
    <recommendedName>
        <fullName evidence="4">Hydrophobin</fullName>
    </recommendedName>
</protein>
<sequence length="106" mass="11092">MIPFQFFTSLAVLAAAVSATPPKPSKPFLQNGPKKVPKPASGCSPVSMEKCCVPEVCICLDGSLYEYNIASEVAGGNGCDPPWGFITKNVVNHPAYCCKGSLPSKG</sequence>
<evidence type="ECO:0000313" key="2">
    <source>
        <dbReference type="EMBL" id="OAA45008.1"/>
    </source>
</evidence>
<dbReference type="AlphaFoldDB" id="A0A162JIY9"/>
<gene>
    <name evidence="2" type="ORF">NOR_03762</name>
</gene>
<keyword evidence="1" id="KW-0732">Signal</keyword>
<name>A0A162JIY9_METRR</name>
<organism evidence="2 3">
    <name type="scientific">Metarhizium rileyi (strain RCEF 4871)</name>
    <name type="common">Nomuraea rileyi</name>
    <dbReference type="NCBI Taxonomy" id="1649241"/>
    <lineage>
        <taxon>Eukaryota</taxon>
        <taxon>Fungi</taxon>
        <taxon>Dikarya</taxon>
        <taxon>Ascomycota</taxon>
        <taxon>Pezizomycotina</taxon>
        <taxon>Sordariomycetes</taxon>
        <taxon>Hypocreomycetidae</taxon>
        <taxon>Hypocreales</taxon>
        <taxon>Clavicipitaceae</taxon>
        <taxon>Metarhizium</taxon>
    </lineage>
</organism>
<evidence type="ECO:0000256" key="1">
    <source>
        <dbReference type="SAM" id="SignalP"/>
    </source>
</evidence>
<evidence type="ECO:0008006" key="4">
    <source>
        <dbReference type="Google" id="ProtNLM"/>
    </source>
</evidence>
<dbReference type="Proteomes" id="UP000243498">
    <property type="component" value="Unassembled WGS sequence"/>
</dbReference>
<reference evidence="2 3" key="1">
    <citation type="journal article" date="2016" name="Genome Biol. Evol.">
        <title>Divergent and convergent evolution of fungal pathogenicity.</title>
        <authorList>
            <person name="Shang Y."/>
            <person name="Xiao G."/>
            <person name="Zheng P."/>
            <person name="Cen K."/>
            <person name="Zhan S."/>
            <person name="Wang C."/>
        </authorList>
    </citation>
    <scope>NUCLEOTIDE SEQUENCE [LARGE SCALE GENOMIC DNA]</scope>
    <source>
        <strain evidence="2 3">RCEF 4871</strain>
    </source>
</reference>
<comment type="caution">
    <text evidence="2">The sequence shown here is derived from an EMBL/GenBank/DDBJ whole genome shotgun (WGS) entry which is preliminary data.</text>
</comment>